<dbReference type="InterPro" id="IPR036757">
    <property type="entry name" value="TFR-like_dimer_dom_sf"/>
</dbReference>
<dbReference type="GO" id="GO:0004180">
    <property type="term" value="F:carboxypeptidase activity"/>
    <property type="evidence" value="ECO:0007669"/>
    <property type="project" value="TreeGrafter"/>
</dbReference>
<comment type="caution">
    <text evidence="4">The sequence shown here is derived from an EMBL/GenBank/DDBJ whole genome shotgun (WGS) entry which is preliminary data.</text>
</comment>
<dbReference type="SUPFAM" id="SSF53187">
    <property type="entry name" value="Zn-dependent exopeptidases"/>
    <property type="match status" value="1"/>
</dbReference>
<evidence type="ECO:0000256" key="1">
    <source>
        <dbReference type="ARBA" id="ARBA00005634"/>
    </source>
</evidence>
<feature type="domain" description="Peptidase M28" evidence="3">
    <location>
        <begin position="368"/>
        <end position="548"/>
    </location>
</feature>
<feature type="domain" description="Transferrin receptor-like dimerisation" evidence="2">
    <location>
        <begin position="610"/>
        <end position="737"/>
    </location>
</feature>
<protein>
    <submittedName>
        <fullName evidence="4">Uncharacterized protein</fullName>
    </submittedName>
</protein>
<dbReference type="PANTHER" id="PTHR10404">
    <property type="entry name" value="N-ACETYLATED-ALPHA-LINKED ACIDIC DIPEPTIDASE"/>
    <property type="match status" value="1"/>
</dbReference>
<dbReference type="PANTHER" id="PTHR10404:SF72">
    <property type="entry name" value="ZINC METALLOPROTEASE TRE2-RELATED"/>
    <property type="match status" value="1"/>
</dbReference>
<keyword evidence="5" id="KW-1185">Reference proteome</keyword>
<dbReference type="SUPFAM" id="SSF47672">
    <property type="entry name" value="Transferrin receptor-like dimerisation domain"/>
    <property type="match status" value="1"/>
</dbReference>
<dbReference type="Pfam" id="PF04389">
    <property type="entry name" value="Peptidase_M28"/>
    <property type="match status" value="1"/>
</dbReference>
<dbReference type="Pfam" id="PF04253">
    <property type="entry name" value="TFR_dimer"/>
    <property type="match status" value="1"/>
</dbReference>
<reference evidence="4" key="1">
    <citation type="submission" date="2022-12" db="EMBL/GenBank/DDBJ databases">
        <authorList>
            <person name="Brejova B."/>
        </authorList>
    </citation>
    <scope>NUCLEOTIDE SEQUENCE</scope>
</reference>
<dbReference type="InterPro" id="IPR007365">
    <property type="entry name" value="TFR-like_dimer_dom"/>
</dbReference>
<dbReference type="Gene3D" id="3.50.30.30">
    <property type="match status" value="1"/>
</dbReference>
<dbReference type="Gene3D" id="1.20.930.40">
    <property type="entry name" value="Transferrin receptor-like, dimerisation domain"/>
    <property type="match status" value="1"/>
</dbReference>
<evidence type="ECO:0000259" key="2">
    <source>
        <dbReference type="Pfam" id="PF04253"/>
    </source>
</evidence>
<evidence type="ECO:0000313" key="5">
    <source>
        <dbReference type="Proteomes" id="UP001152885"/>
    </source>
</evidence>
<proteinExistence type="inferred from homology"/>
<gene>
    <name evidence="4" type="ORF">CANVERA_P4180</name>
</gene>
<dbReference type="EMBL" id="CANTUO010000004">
    <property type="protein sequence ID" value="CAI5759669.1"/>
    <property type="molecule type" value="Genomic_DNA"/>
</dbReference>
<dbReference type="InterPro" id="IPR007484">
    <property type="entry name" value="Peptidase_M28"/>
</dbReference>
<evidence type="ECO:0000259" key="3">
    <source>
        <dbReference type="Pfam" id="PF04389"/>
    </source>
</evidence>
<sequence length="739" mass="85911">MLDSSSSLPLNPPDYIFEIEEDHENVGFFNKAQFKKLANNFNTRLIKIIDPIYEGYKYLQLQYEKSILKLGNPLVIKRLLYVFFMVFIIFLISKYSNNDSISGTSIGGFVKGKFYDIDKLSDSIKYIIDPKMMKENLEYFSSVPHITGTKGDLTLAKYIETYMKNNGINNIELNEYQTFTNYPSKNTYLKLKDGSWNAKLYESHNENMEFLSYNPNSLNTNEPIQGEYVYINYGTEEDFGKTDVKDKIVLLNYGGNIPESNKVFFAKQHEAKAVIFISPKFKHNEDVIQKENVGLTRVSLGDILTPGWSSEDGYVTRLNWDFSETTPKIPTLPISYKDGQYLISQADKGVELELKIANTNRQAKHIWNVVGSIEGREQNEKGIIIGAARDSSCYGTMSSNTGNVAFLELIKIFTSLQRKFQWSPSRSIYFASFDATEYNLAGSSEWIESRRELLEKEGYLYIDLSDLVSGESLEVNANPLLNEIVTKHLKKLKLNGRSLYDMADIKNEFSSSKNYLPFINLVNMPSLEIKFRGEYPQNSCYDDFMNFENSKIDDKMTKHSLLVELIAKIILEFAEYPLIPYNYNDFTNKLIEYEQNLENYYKSLNSDINLDFKKLKQKIWFMKEQGNKYENWKASWEDYLRKSGGIEHTSYSMARWRWNDNMVEFNSKFLTKGILVKRFGYRNILFGLPFNSPLQDDKFVWNSFPYIRNRLQLRQFEDAQLEINNLVHVLEQAAINLLL</sequence>
<dbReference type="Gene3D" id="3.40.630.10">
    <property type="entry name" value="Zn peptidases"/>
    <property type="match status" value="1"/>
</dbReference>
<dbReference type="OrthoDB" id="5841748at2759"/>
<accession>A0A9W4U005</accession>
<dbReference type="SUPFAM" id="SSF52025">
    <property type="entry name" value="PA domain"/>
    <property type="match status" value="1"/>
</dbReference>
<name>A0A9W4U005_9ASCO</name>
<dbReference type="AlphaFoldDB" id="A0A9W4U005"/>
<dbReference type="InterPro" id="IPR046450">
    <property type="entry name" value="PA_dom_sf"/>
</dbReference>
<dbReference type="Proteomes" id="UP001152885">
    <property type="component" value="Unassembled WGS sequence"/>
</dbReference>
<evidence type="ECO:0000313" key="4">
    <source>
        <dbReference type="EMBL" id="CAI5759669.1"/>
    </source>
</evidence>
<organism evidence="4 5">
    <name type="scientific">Candida verbasci</name>
    <dbReference type="NCBI Taxonomy" id="1227364"/>
    <lineage>
        <taxon>Eukaryota</taxon>
        <taxon>Fungi</taxon>
        <taxon>Dikarya</taxon>
        <taxon>Ascomycota</taxon>
        <taxon>Saccharomycotina</taxon>
        <taxon>Pichiomycetes</taxon>
        <taxon>Debaryomycetaceae</taxon>
        <taxon>Candida/Lodderomyces clade</taxon>
        <taxon>Candida</taxon>
    </lineage>
</organism>
<comment type="similarity">
    <text evidence="1">Belongs to the peptidase M28 family. M28B subfamily.</text>
</comment>
<dbReference type="InterPro" id="IPR039373">
    <property type="entry name" value="Peptidase_M28B"/>
</dbReference>